<dbReference type="InterPro" id="IPR038071">
    <property type="entry name" value="UROD/MetE-like_sf"/>
</dbReference>
<keyword evidence="17" id="KW-1185">Reference proteome</keyword>
<feature type="compositionally biased region" description="Polar residues" evidence="13">
    <location>
        <begin position="36"/>
        <end position="50"/>
    </location>
</feature>
<comment type="subunit">
    <text evidence="5">Homodimer.</text>
</comment>
<evidence type="ECO:0000256" key="9">
    <source>
        <dbReference type="ARBA" id="ARBA00023244"/>
    </source>
</evidence>
<dbReference type="Proteomes" id="UP001465755">
    <property type="component" value="Unassembled WGS sequence"/>
</dbReference>
<evidence type="ECO:0000256" key="11">
    <source>
        <dbReference type="RuleBase" id="RU000554"/>
    </source>
</evidence>
<accession>A0AAW1PA25</accession>
<feature type="domain" description="Uroporphyrinogen decarboxylase (URO-D)" evidence="15">
    <location>
        <begin position="220"/>
        <end position="236"/>
    </location>
</feature>
<dbReference type="InterPro" id="IPR000257">
    <property type="entry name" value="Uroporphyrinogen_deCOase"/>
</dbReference>
<dbReference type="GO" id="GO:0006779">
    <property type="term" value="P:porphyrin-containing compound biosynthetic process"/>
    <property type="evidence" value="ECO:0007669"/>
    <property type="project" value="UniProtKB-KW"/>
</dbReference>
<feature type="domain" description="Uroporphyrinogen decarboxylase (URO-D)" evidence="14">
    <location>
        <begin position="100"/>
        <end position="109"/>
    </location>
</feature>
<protein>
    <recommendedName>
        <fullName evidence="6 11">Uroporphyrinogen decarboxylase</fullName>
        <ecNumber evidence="6 11">4.1.1.37</ecNumber>
    </recommendedName>
</protein>
<comment type="pathway">
    <text evidence="3 11">Porphyrin-containing compound metabolism; protoporphyrin-IX biosynthesis; coproporphyrinogen-III from 5-aminolevulinate: step 4/4.</text>
</comment>
<dbReference type="SUPFAM" id="SSF51726">
    <property type="entry name" value="UROD/MetE-like"/>
    <property type="match status" value="1"/>
</dbReference>
<evidence type="ECO:0000256" key="10">
    <source>
        <dbReference type="ARBA" id="ARBA00048033"/>
    </source>
</evidence>
<dbReference type="GO" id="GO:0009507">
    <property type="term" value="C:chloroplast"/>
    <property type="evidence" value="ECO:0007669"/>
    <property type="project" value="UniProtKB-SubCell"/>
</dbReference>
<dbReference type="PANTHER" id="PTHR21091">
    <property type="entry name" value="METHYLTETRAHYDROFOLATE:HOMOCYSTEINE METHYLTRANSFERASE RELATED"/>
    <property type="match status" value="1"/>
</dbReference>
<evidence type="ECO:0000256" key="5">
    <source>
        <dbReference type="ARBA" id="ARBA00011738"/>
    </source>
</evidence>
<dbReference type="EC" id="4.1.1.37" evidence="6 11"/>
<evidence type="ECO:0000259" key="15">
    <source>
        <dbReference type="PROSITE" id="PS00907"/>
    </source>
</evidence>
<comment type="caution">
    <text evidence="16">The sequence shown here is derived from an EMBL/GenBank/DDBJ whole genome shotgun (WGS) entry which is preliminary data.</text>
</comment>
<dbReference type="PROSITE" id="PS00906">
    <property type="entry name" value="UROD_1"/>
    <property type="match status" value="1"/>
</dbReference>
<dbReference type="InterPro" id="IPR006361">
    <property type="entry name" value="Uroporphyrinogen_deCO2ase_HemE"/>
</dbReference>
<comment type="function">
    <text evidence="1">Catalyzes the decarboxylation of four acetate groups of uroporphyrinogen-III to yield coproporphyrinogen-III.</text>
</comment>
<evidence type="ECO:0000256" key="8">
    <source>
        <dbReference type="ARBA" id="ARBA00023239"/>
    </source>
</evidence>
<feature type="region of interest" description="Disordered" evidence="13">
    <location>
        <begin position="34"/>
        <end position="59"/>
    </location>
</feature>
<evidence type="ECO:0000256" key="12">
    <source>
        <dbReference type="RuleBase" id="RU004169"/>
    </source>
</evidence>
<keyword evidence="7 11" id="KW-0210">Decarboxylase</keyword>
<reference evidence="16 17" key="1">
    <citation type="journal article" date="2024" name="Nat. Commun.">
        <title>Phylogenomics reveals the evolutionary origins of lichenization in chlorophyte algae.</title>
        <authorList>
            <person name="Puginier C."/>
            <person name="Libourel C."/>
            <person name="Otte J."/>
            <person name="Skaloud P."/>
            <person name="Haon M."/>
            <person name="Grisel S."/>
            <person name="Petersen M."/>
            <person name="Berrin J.G."/>
            <person name="Delaux P.M."/>
            <person name="Dal Grande F."/>
            <person name="Keller J."/>
        </authorList>
    </citation>
    <scope>NUCLEOTIDE SEQUENCE [LARGE SCALE GENOMIC DNA]</scope>
    <source>
        <strain evidence="16 17">SAG 2036</strain>
    </source>
</reference>
<organism evidence="16 17">
    <name type="scientific">Symbiochloris irregularis</name>
    <dbReference type="NCBI Taxonomy" id="706552"/>
    <lineage>
        <taxon>Eukaryota</taxon>
        <taxon>Viridiplantae</taxon>
        <taxon>Chlorophyta</taxon>
        <taxon>core chlorophytes</taxon>
        <taxon>Trebouxiophyceae</taxon>
        <taxon>Trebouxiales</taxon>
        <taxon>Trebouxiaceae</taxon>
        <taxon>Symbiochloris</taxon>
    </lineage>
</organism>
<evidence type="ECO:0000256" key="7">
    <source>
        <dbReference type="ARBA" id="ARBA00022793"/>
    </source>
</evidence>
<keyword evidence="8 11" id="KW-0456">Lyase</keyword>
<comment type="similarity">
    <text evidence="4 12">Belongs to the uroporphyrinogen decarboxylase family.</text>
</comment>
<comment type="catalytic activity">
    <reaction evidence="10 11">
        <text>uroporphyrinogen III + 4 H(+) = coproporphyrinogen III + 4 CO2</text>
        <dbReference type="Rhea" id="RHEA:19865"/>
        <dbReference type="ChEBI" id="CHEBI:15378"/>
        <dbReference type="ChEBI" id="CHEBI:16526"/>
        <dbReference type="ChEBI" id="CHEBI:57308"/>
        <dbReference type="ChEBI" id="CHEBI:57309"/>
        <dbReference type="EC" id="4.1.1.37"/>
    </reaction>
</comment>
<evidence type="ECO:0000313" key="16">
    <source>
        <dbReference type="EMBL" id="KAK9806559.1"/>
    </source>
</evidence>
<dbReference type="HAMAP" id="MF_00218">
    <property type="entry name" value="URO_D"/>
    <property type="match status" value="1"/>
</dbReference>
<proteinExistence type="inferred from homology"/>
<keyword evidence="9 11" id="KW-0627">Porphyrin biosynthesis</keyword>
<name>A0AAW1PA25_9CHLO</name>
<evidence type="ECO:0000256" key="4">
    <source>
        <dbReference type="ARBA" id="ARBA00009935"/>
    </source>
</evidence>
<dbReference type="Gene3D" id="3.20.20.210">
    <property type="match status" value="1"/>
</dbReference>
<dbReference type="CDD" id="cd00717">
    <property type="entry name" value="URO-D"/>
    <property type="match status" value="1"/>
</dbReference>
<dbReference type="PROSITE" id="PS00907">
    <property type="entry name" value="UROD_2"/>
    <property type="match status" value="1"/>
</dbReference>
<dbReference type="Pfam" id="PF01208">
    <property type="entry name" value="URO-D"/>
    <property type="match status" value="1"/>
</dbReference>
<evidence type="ECO:0000256" key="6">
    <source>
        <dbReference type="ARBA" id="ARBA00012288"/>
    </source>
</evidence>
<sequence>MLMLLIESGPVHTCGRILGAVDRYPPFQQRHPMKAWTQNSLPQAQPSTRRSPTRSDGCRITPSAVAAAERAAPASSAQQQGQQDPLLLRAVRGEKVQRPPVWMMRQAGRYMKTYQDLCKKHPSFRERSEVPDLAVEVSLQPWEAFRPDGVILFSDILTPLAGMNIPFDIAGGEGPVIYDPIRTMEAVKQVTTLEPQESTPFVGEALTRLREEVGNQATVLGFVGAPFTLASYIVEGGSSKNYTHIKRLAFAQPEVLHALLTKLADNIAKYVQYQADTGAQVVQIFDSWASELSPQDFDIFSAPYIKQIVDTVRQSHPDLVLILYISGSGGLLERMTIPKPDVISVDQRVDMRDALRRIGDGFAVQGNMDPGVLFGSREAVEQRVIDTVRSAQGTRHIMNLGHGVLVGTPEDNVAHFFEVAKSVHERL</sequence>
<evidence type="ECO:0000313" key="17">
    <source>
        <dbReference type="Proteomes" id="UP001465755"/>
    </source>
</evidence>
<evidence type="ECO:0000256" key="2">
    <source>
        <dbReference type="ARBA" id="ARBA00004229"/>
    </source>
</evidence>
<dbReference type="GO" id="GO:0004853">
    <property type="term" value="F:uroporphyrinogen decarboxylase activity"/>
    <property type="evidence" value="ECO:0007669"/>
    <property type="project" value="UniProtKB-EC"/>
</dbReference>
<dbReference type="PANTHER" id="PTHR21091:SF169">
    <property type="entry name" value="UROPORPHYRINOGEN DECARBOXYLASE"/>
    <property type="match status" value="1"/>
</dbReference>
<evidence type="ECO:0000259" key="14">
    <source>
        <dbReference type="PROSITE" id="PS00906"/>
    </source>
</evidence>
<evidence type="ECO:0000256" key="3">
    <source>
        <dbReference type="ARBA" id="ARBA00004804"/>
    </source>
</evidence>
<comment type="subcellular location">
    <subcellularLocation>
        <location evidence="2">Plastid</location>
        <location evidence="2">Chloroplast</location>
    </subcellularLocation>
</comment>
<gene>
    <name evidence="16" type="ORF">WJX73_000702</name>
</gene>
<dbReference type="EMBL" id="JALJOQ010000036">
    <property type="protein sequence ID" value="KAK9806559.1"/>
    <property type="molecule type" value="Genomic_DNA"/>
</dbReference>
<evidence type="ECO:0000256" key="13">
    <source>
        <dbReference type="SAM" id="MobiDB-lite"/>
    </source>
</evidence>
<evidence type="ECO:0000256" key="1">
    <source>
        <dbReference type="ARBA" id="ARBA00002448"/>
    </source>
</evidence>
<dbReference type="FunFam" id="3.20.20.210:FF:000006">
    <property type="entry name" value="Uroporphyrinogen decarboxylase"/>
    <property type="match status" value="1"/>
</dbReference>
<dbReference type="AlphaFoldDB" id="A0AAW1PA25"/>
<dbReference type="NCBIfam" id="TIGR01464">
    <property type="entry name" value="hemE"/>
    <property type="match status" value="1"/>
</dbReference>